<evidence type="ECO:0000313" key="5">
    <source>
        <dbReference type="Proteomes" id="UP001202479"/>
    </source>
</evidence>
<dbReference type="GO" id="GO:0006334">
    <property type="term" value="P:nucleosome assembly"/>
    <property type="evidence" value="ECO:0007669"/>
    <property type="project" value="TreeGrafter"/>
</dbReference>
<dbReference type="InterPro" id="IPR013256">
    <property type="entry name" value="Chromatin_SPT2"/>
</dbReference>
<evidence type="ECO:0000256" key="1">
    <source>
        <dbReference type="ARBA" id="ARBA00006461"/>
    </source>
</evidence>
<dbReference type="Proteomes" id="UP001202479">
    <property type="component" value="Unassembled WGS sequence"/>
</dbReference>
<feature type="compositionally biased region" description="Acidic residues" evidence="3">
    <location>
        <begin position="252"/>
        <end position="270"/>
    </location>
</feature>
<dbReference type="GO" id="GO:0003677">
    <property type="term" value="F:DNA binding"/>
    <property type="evidence" value="ECO:0007669"/>
    <property type="project" value="TreeGrafter"/>
</dbReference>
<protein>
    <recommendedName>
        <fullName evidence="6">SPT2 chromatin protein</fullName>
    </recommendedName>
</protein>
<dbReference type="Pfam" id="PF08243">
    <property type="entry name" value="SPT2"/>
    <property type="match status" value="1"/>
</dbReference>
<comment type="caution">
    <text evidence="4">The sequence shown here is derived from an EMBL/GenBank/DDBJ whole genome shotgun (WGS) entry which is preliminary data.</text>
</comment>
<keyword evidence="2" id="KW-0175">Coiled coil</keyword>
<evidence type="ECO:0000256" key="2">
    <source>
        <dbReference type="ARBA" id="ARBA00023054"/>
    </source>
</evidence>
<dbReference type="AlphaFoldDB" id="A0AAI9STZ3"/>
<keyword evidence="5" id="KW-1185">Reference proteome</keyword>
<evidence type="ECO:0008006" key="6">
    <source>
        <dbReference type="Google" id="ProtNLM"/>
    </source>
</evidence>
<feature type="region of interest" description="Disordered" evidence="3">
    <location>
        <begin position="1"/>
        <end position="270"/>
    </location>
</feature>
<sequence length="345" mass="39257">MGLSSILQQIDRKGKVASKPPVQTSDAVKQQEDAKVYSFSKRSSSIDRPVDPVIARLKEIRRLERERSEQGKPKKQDGKPRRPREGKSNLKRVQAPSSNASTPAPPAPRQQQQQQQQQQPARPKMTFSALMKKAAEIDQNKFSLRYPQKSNTADATSKPKKPLPNSTPKIPERANHVKSGSKMDKVTGTKEISPPVSKRKNATKSGEVVTKAKPKGSTPTMLRQANAKIQEMLKKKKENTSKSSTRNRYGEYDDEEEDLSDFVASDEDEVEENYNRDEIWAMFNKGKKRQYNDAFIDDDVSDMEATGAEVFEEERRSKINAEREDRLEQERLEKLAAMKRKKLKQ</sequence>
<organism evidence="4 5">
    <name type="scientific">Candida oxycetoniae</name>
    <dbReference type="NCBI Taxonomy" id="497107"/>
    <lineage>
        <taxon>Eukaryota</taxon>
        <taxon>Fungi</taxon>
        <taxon>Dikarya</taxon>
        <taxon>Ascomycota</taxon>
        <taxon>Saccharomycotina</taxon>
        <taxon>Pichiomycetes</taxon>
        <taxon>Debaryomycetaceae</taxon>
        <taxon>Candida/Lodderomyces clade</taxon>
        <taxon>Candida</taxon>
    </lineage>
</organism>
<dbReference type="RefSeq" id="XP_049178597.1">
    <property type="nucleotide sequence ID" value="XM_049325737.1"/>
</dbReference>
<reference evidence="4" key="1">
    <citation type="journal article" date="2022" name="DNA Res.">
        <title>Genome analysis of five recently described species of the CUG-Ser clade uncovers Candida theae as a new hybrid lineage with pathogenic potential in the Candida parapsilosis species complex.</title>
        <authorList>
            <person name="Mixao V."/>
            <person name="Del Olmo V."/>
            <person name="Hegedusova E."/>
            <person name="Saus E."/>
            <person name="Pryszcz L."/>
            <person name="Cillingova A."/>
            <person name="Nosek J."/>
            <person name="Gabaldon T."/>
        </authorList>
    </citation>
    <scope>NUCLEOTIDE SEQUENCE</scope>
    <source>
        <strain evidence="4">CBS 10844</strain>
    </source>
</reference>
<dbReference type="GO" id="GO:0042393">
    <property type="term" value="F:histone binding"/>
    <property type="evidence" value="ECO:0007669"/>
    <property type="project" value="TreeGrafter"/>
</dbReference>
<dbReference type="SMART" id="SM00784">
    <property type="entry name" value="SPT2"/>
    <property type="match status" value="1"/>
</dbReference>
<dbReference type="PANTHER" id="PTHR22691:SF8">
    <property type="entry name" value="PROTEIN SPT2 HOMOLOG"/>
    <property type="match status" value="1"/>
</dbReference>
<dbReference type="GO" id="GO:0006360">
    <property type="term" value="P:transcription by RNA polymerase I"/>
    <property type="evidence" value="ECO:0007669"/>
    <property type="project" value="TreeGrafter"/>
</dbReference>
<feature type="compositionally biased region" description="Basic and acidic residues" evidence="3">
    <location>
        <begin position="170"/>
        <end position="188"/>
    </location>
</feature>
<dbReference type="GeneID" id="73381926"/>
<evidence type="ECO:0000256" key="3">
    <source>
        <dbReference type="SAM" id="MobiDB-lite"/>
    </source>
</evidence>
<dbReference type="EMBL" id="JAHUZD010000140">
    <property type="protein sequence ID" value="KAI3402850.2"/>
    <property type="molecule type" value="Genomic_DNA"/>
</dbReference>
<proteinExistence type="inferred from homology"/>
<evidence type="ECO:0000313" key="4">
    <source>
        <dbReference type="EMBL" id="KAI3402850.2"/>
    </source>
</evidence>
<comment type="similarity">
    <text evidence="1">Belongs to the SPT2 family.</text>
</comment>
<gene>
    <name evidence="4" type="ORF">KGF56_004311</name>
</gene>
<feature type="compositionally biased region" description="Basic and acidic residues" evidence="3">
    <location>
        <begin position="44"/>
        <end position="88"/>
    </location>
</feature>
<dbReference type="GO" id="GO:0005730">
    <property type="term" value="C:nucleolus"/>
    <property type="evidence" value="ECO:0007669"/>
    <property type="project" value="TreeGrafter"/>
</dbReference>
<name>A0AAI9STZ3_9ASCO</name>
<dbReference type="PANTHER" id="PTHR22691">
    <property type="entry name" value="YEAST SPT2-RELATED"/>
    <property type="match status" value="1"/>
</dbReference>
<accession>A0AAI9STZ3</accession>
<feature type="compositionally biased region" description="Low complexity" evidence="3">
    <location>
        <begin position="109"/>
        <end position="123"/>
    </location>
</feature>